<keyword evidence="2" id="KW-1185">Reference proteome</keyword>
<dbReference type="Proteomes" id="UP001529421">
    <property type="component" value="Unassembled WGS sequence"/>
</dbReference>
<name>A0ABT7VCD1_9ACTN</name>
<dbReference type="RefSeq" id="WP_289545650.1">
    <property type="nucleotide sequence ID" value="NZ_JAUDDZ010000013.1"/>
</dbReference>
<gene>
    <name evidence="1" type="ORF">QUW28_08540</name>
</gene>
<proteinExistence type="predicted"/>
<accession>A0ABT7VCD1</accession>
<protein>
    <submittedName>
        <fullName evidence="1">Uncharacterized protein</fullName>
    </submittedName>
</protein>
<comment type="caution">
    <text evidence="1">The sequence shown here is derived from an EMBL/GenBank/DDBJ whole genome shotgun (WGS) entry which is preliminary data.</text>
</comment>
<sequence>MERRPADSVDLLLQLKLLCNRSGEWHDSVVRKSLPDAPVVFLNSEGPRTCEPTCGRCATPRRA</sequence>
<evidence type="ECO:0000313" key="1">
    <source>
        <dbReference type="EMBL" id="MDM8275534.1"/>
    </source>
</evidence>
<organism evidence="1 2">
    <name type="scientific">Enorma phocaeensis</name>
    <dbReference type="NCBI Taxonomy" id="1871019"/>
    <lineage>
        <taxon>Bacteria</taxon>
        <taxon>Bacillati</taxon>
        <taxon>Actinomycetota</taxon>
        <taxon>Coriobacteriia</taxon>
        <taxon>Coriobacteriales</taxon>
        <taxon>Coriobacteriaceae</taxon>
        <taxon>Enorma</taxon>
    </lineage>
</organism>
<dbReference type="EMBL" id="JAUDDZ010000013">
    <property type="protein sequence ID" value="MDM8275534.1"/>
    <property type="molecule type" value="Genomic_DNA"/>
</dbReference>
<evidence type="ECO:0000313" key="2">
    <source>
        <dbReference type="Proteomes" id="UP001529421"/>
    </source>
</evidence>
<reference evidence="1 2" key="2">
    <citation type="submission" date="2023-06" db="EMBL/GenBank/DDBJ databases">
        <authorList>
            <person name="Zeman M."/>
            <person name="Kubasova T."/>
            <person name="Jahodarova E."/>
            <person name="Nykrynova M."/>
            <person name="Rychlik I."/>
        </authorList>
    </citation>
    <scope>NUCLEOTIDE SEQUENCE [LARGE SCALE GENOMIC DNA]</scope>
    <source>
        <strain evidence="1 2">154_Feed</strain>
    </source>
</reference>
<reference evidence="2" key="1">
    <citation type="submission" date="2023-06" db="EMBL/GenBank/DDBJ databases">
        <title>Identification and characterization of horizontal gene transfer across gut microbiota members of farm animals based on homology search.</title>
        <authorList>
            <person name="Zeman M."/>
            <person name="Kubasova T."/>
            <person name="Jahodarova E."/>
            <person name="Nykrynova M."/>
            <person name="Rychlik I."/>
        </authorList>
    </citation>
    <scope>NUCLEOTIDE SEQUENCE [LARGE SCALE GENOMIC DNA]</scope>
    <source>
        <strain evidence="2">154_Feed</strain>
    </source>
</reference>